<dbReference type="Pfam" id="PF00069">
    <property type="entry name" value="Pkinase"/>
    <property type="match status" value="1"/>
</dbReference>
<dbReference type="PROSITE" id="PS00107">
    <property type="entry name" value="PROTEIN_KINASE_ATP"/>
    <property type="match status" value="1"/>
</dbReference>
<evidence type="ECO:0000256" key="2">
    <source>
        <dbReference type="ARBA" id="ARBA00022527"/>
    </source>
</evidence>
<dbReference type="PROSITE" id="PS00108">
    <property type="entry name" value="PROTEIN_KINASE_ST"/>
    <property type="match status" value="1"/>
</dbReference>
<gene>
    <name evidence="12" type="ORF">NSCI0253_LOCUS39236</name>
</gene>
<evidence type="ECO:0000256" key="5">
    <source>
        <dbReference type="ARBA" id="ARBA00022777"/>
    </source>
</evidence>
<dbReference type="GO" id="GO:0004674">
    <property type="term" value="F:protein serine/threonine kinase activity"/>
    <property type="evidence" value="ECO:0007669"/>
    <property type="project" value="UniProtKB-KW"/>
</dbReference>
<keyword evidence="4 9" id="KW-0547">Nucleotide-binding</keyword>
<dbReference type="GO" id="GO:0005524">
    <property type="term" value="F:ATP binding"/>
    <property type="evidence" value="ECO:0007669"/>
    <property type="project" value="UniProtKB-UniRule"/>
</dbReference>
<accession>A0A7S1FGL3</accession>
<dbReference type="SUPFAM" id="SSF49879">
    <property type="entry name" value="SMAD/FHA domain"/>
    <property type="match status" value="1"/>
</dbReference>
<dbReference type="InterPro" id="IPR008984">
    <property type="entry name" value="SMAD_FHA_dom_sf"/>
</dbReference>
<dbReference type="Gene3D" id="2.60.200.20">
    <property type="match status" value="1"/>
</dbReference>
<dbReference type="InterPro" id="IPR051824">
    <property type="entry name" value="LRR_Rcpt-Like_S/T_Kinase"/>
</dbReference>
<dbReference type="InterPro" id="IPR008271">
    <property type="entry name" value="Ser/Thr_kinase_AS"/>
</dbReference>
<proteinExistence type="predicted"/>
<dbReference type="EC" id="2.7.11.1" evidence="1"/>
<protein>
    <recommendedName>
        <fullName evidence="1">non-specific serine/threonine protein kinase</fullName>
        <ecNumber evidence="1">2.7.11.1</ecNumber>
    </recommendedName>
</protein>
<dbReference type="Gene3D" id="3.30.200.20">
    <property type="entry name" value="Phosphorylase Kinase, domain 1"/>
    <property type="match status" value="1"/>
</dbReference>
<dbReference type="SUPFAM" id="SSF56112">
    <property type="entry name" value="Protein kinase-like (PK-like)"/>
    <property type="match status" value="1"/>
</dbReference>
<organism evidence="12">
    <name type="scientific">Noctiluca scintillans</name>
    <name type="common">Sea sparkle</name>
    <name type="synonym">Red tide dinoflagellate</name>
    <dbReference type="NCBI Taxonomy" id="2966"/>
    <lineage>
        <taxon>Eukaryota</taxon>
        <taxon>Sar</taxon>
        <taxon>Alveolata</taxon>
        <taxon>Dinophyceae</taxon>
        <taxon>Noctilucales</taxon>
        <taxon>Noctilucaceae</taxon>
        <taxon>Noctiluca</taxon>
    </lineage>
</organism>
<dbReference type="EMBL" id="HBFQ01055231">
    <property type="protein sequence ID" value="CAD8864881.1"/>
    <property type="molecule type" value="Transcribed_RNA"/>
</dbReference>
<feature type="domain" description="Protein kinase" evidence="11">
    <location>
        <begin position="26"/>
        <end position="295"/>
    </location>
</feature>
<evidence type="ECO:0000256" key="4">
    <source>
        <dbReference type="ARBA" id="ARBA00022741"/>
    </source>
</evidence>
<dbReference type="CDD" id="cd00060">
    <property type="entry name" value="FHA"/>
    <property type="match status" value="1"/>
</dbReference>
<evidence type="ECO:0000313" key="12">
    <source>
        <dbReference type="EMBL" id="CAD8864881.1"/>
    </source>
</evidence>
<evidence type="ECO:0000256" key="6">
    <source>
        <dbReference type="ARBA" id="ARBA00022840"/>
    </source>
</evidence>
<comment type="catalytic activity">
    <reaction evidence="8">
        <text>L-seryl-[protein] + ATP = O-phospho-L-seryl-[protein] + ADP + H(+)</text>
        <dbReference type="Rhea" id="RHEA:17989"/>
        <dbReference type="Rhea" id="RHEA-COMP:9863"/>
        <dbReference type="Rhea" id="RHEA-COMP:11604"/>
        <dbReference type="ChEBI" id="CHEBI:15378"/>
        <dbReference type="ChEBI" id="CHEBI:29999"/>
        <dbReference type="ChEBI" id="CHEBI:30616"/>
        <dbReference type="ChEBI" id="CHEBI:83421"/>
        <dbReference type="ChEBI" id="CHEBI:456216"/>
        <dbReference type="EC" id="2.7.11.1"/>
    </reaction>
</comment>
<reference evidence="12" key="1">
    <citation type="submission" date="2021-01" db="EMBL/GenBank/DDBJ databases">
        <authorList>
            <person name="Corre E."/>
            <person name="Pelletier E."/>
            <person name="Niang G."/>
            <person name="Scheremetjew M."/>
            <person name="Finn R."/>
            <person name="Kale V."/>
            <person name="Holt S."/>
            <person name="Cochrane G."/>
            <person name="Meng A."/>
            <person name="Brown T."/>
            <person name="Cohen L."/>
        </authorList>
    </citation>
    <scope>NUCLEOTIDE SEQUENCE</scope>
</reference>
<keyword evidence="3" id="KW-0808">Transferase</keyword>
<feature type="compositionally biased region" description="Low complexity" evidence="10">
    <location>
        <begin position="362"/>
        <end position="382"/>
    </location>
</feature>
<dbReference type="AlphaFoldDB" id="A0A7S1FGL3"/>
<dbReference type="InterPro" id="IPR011009">
    <property type="entry name" value="Kinase-like_dom_sf"/>
</dbReference>
<evidence type="ECO:0000256" key="10">
    <source>
        <dbReference type="SAM" id="MobiDB-lite"/>
    </source>
</evidence>
<evidence type="ECO:0000256" key="7">
    <source>
        <dbReference type="ARBA" id="ARBA00047899"/>
    </source>
</evidence>
<evidence type="ECO:0000256" key="8">
    <source>
        <dbReference type="ARBA" id="ARBA00048679"/>
    </source>
</evidence>
<keyword evidence="6 9" id="KW-0067">ATP-binding</keyword>
<keyword evidence="2" id="KW-0723">Serine/threonine-protein kinase</keyword>
<comment type="catalytic activity">
    <reaction evidence="7">
        <text>L-threonyl-[protein] + ATP = O-phospho-L-threonyl-[protein] + ADP + H(+)</text>
        <dbReference type="Rhea" id="RHEA:46608"/>
        <dbReference type="Rhea" id="RHEA-COMP:11060"/>
        <dbReference type="Rhea" id="RHEA-COMP:11605"/>
        <dbReference type="ChEBI" id="CHEBI:15378"/>
        <dbReference type="ChEBI" id="CHEBI:30013"/>
        <dbReference type="ChEBI" id="CHEBI:30616"/>
        <dbReference type="ChEBI" id="CHEBI:61977"/>
        <dbReference type="ChEBI" id="CHEBI:456216"/>
        <dbReference type="EC" id="2.7.11.1"/>
    </reaction>
</comment>
<evidence type="ECO:0000259" key="11">
    <source>
        <dbReference type="PROSITE" id="PS50011"/>
    </source>
</evidence>
<feature type="binding site" evidence="9">
    <location>
        <position position="54"/>
    </location>
    <ligand>
        <name>ATP</name>
        <dbReference type="ChEBI" id="CHEBI:30616"/>
    </ligand>
</feature>
<sequence>MFAQDSLNSLSLEYAYADLQQATKNFDASCKVGEGAFGGVFKGLQRDGTEVAIKVLDVSEEGGFEEEVRVLSKFRHPNLVILMGFASHTHQRLLVYELLAGGDVYKRLQRSCREGVPFPWRQRVSAACDAACGLSHLHHSKPKVFHRDIKSANILLDRNGTAKMADFGLACLSHKTTHKVKSAGGTVGYTCPLYVQRGVVTEGSEAYSFGMVLLELFTAKLPAWRTQAPDGSQQYQFMVSVINGDLRTALSLEDEMAQWPTAVGTAVAELALMCTQNAEEKRAGFADIANVLRALRDTAEVPVAPALPTPVLGGSALVPGAPVQQVVVRREVVQQPQPQVQAQPQAVIQRVSAAEWEHARRQQQQQQQQQQHQQQQPHQQQAPRPPPLLWSLECTYADGINVSSLPREQRTLMHRHEQGGPLLTTQRVGRLFQEDFFNAVIPDSSMRGVVSREHFQVWAEETPIGTEQSTNLIPCSFFLTQFSSNRVTVNGAALQKPGEQTSLHRGDKIAIGRFVEGSEKYEPFIQFRFTLAGSVLMDADPGHADPEHTPGARKEDAPSYYLEAGGAGLREGVGKQSRRLVPEDTECTLMLGRVHNSEFWQRVLTEDAYNALSRHCCQIEMSDSSKRHTTYYVRNLSERNTICVCTSFDDGQAEPIGLNERIVVSDGNIIVVNRLLWISFNLTFSGPEQQQEAQVADHKMCGDPVEIEELS</sequence>
<keyword evidence="5" id="KW-0418">Kinase</keyword>
<feature type="region of interest" description="Disordered" evidence="10">
    <location>
        <begin position="351"/>
        <end position="388"/>
    </location>
</feature>
<dbReference type="InterPro" id="IPR000719">
    <property type="entry name" value="Prot_kinase_dom"/>
</dbReference>
<dbReference type="InterPro" id="IPR017441">
    <property type="entry name" value="Protein_kinase_ATP_BS"/>
</dbReference>
<evidence type="ECO:0000256" key="3">
    <source>
        <dbReference type="ARBA" id="ARBA00022679"/>
    </source>
</evidence>
<dbReference type="PANTHER" id="PTHR48006:SF102">
    <property type="entry name" value="LEUCINE-RICH REPEAT-CONTAINING PROTEIN DDB_G0281931-RELATED"/>
    <property type="match status" value="1"/>
</dbReference>
<dbReference type="Gene3D" id="1.10.510.10">
    <property type="entry name" value="Transferase(Phosphotransferase) domain 1"/>
    <property type="match status" value="1"/>
</dbReference>
<name>A0A7S1FGL3_NOCSC</name>
<dbReference type="PROSITE" id="PS50011">
    <property type="entry name" value="PROTEIN_KINASE_DOM"/>
    <property type="match status" value="1"/>
</dbReference>
<evidence type="ECO:0000256" key="1">
    <source>
        <dbReference type="ARBA" id="ARBA00012513"/>
    </source>
</evidence>
<dbReference type="SMART" id="SM00220">
    <property type="entry name" value="S_TKc"/>
    <property type="match status" value="1"/>
</dbReference>
<dbReference type="PANTHER" id="PTHR48006">
    <property type="entry name" value="LEUCINE-RICH REPEAT-CONTAINING PROTEIN DDB_G0281931-RELATED"/>
    <property type="match status" value="1"/>
</dbReference>
<evidence type="ECO:0000256" key="9">
    <source>
        <dbReference type="PROSITE-ProRule" id="PRU10141"/>
    </source>
</evidence>